<evidence type="ECO:0008006" key="10">
    <source>
        <dbReference type="Google" id="ProtNLM"/>
    </source>
</evidence>
<dbReference type="InterPro" id="IPR005467">
    <property type="entry name" value="His_kinase_dom"/>
</dbReference>
<keyword evidence="2" id="KW-0902">Two-component regulatory system</keyword>
<dbReference type="PROSITE" id="PS50112">
    <property type="entry name" value="PAS"/>
    <property type="match status" value="1"/>
</dbReference>
<evidence type="ECO:0000313" key="8">
    <source>
        <dbReference type="EnsemblFungi" id="FOXG_14436P0"/>
    </source>
</evidence>
<dbReference type="InterPro" id="IPR004358">
    <property type="entry name" value="Sig_transdc_His_kin-like_C"/>
</dbReference>
<dbReference type="InterPro" id="IPR000700">
    <property type="entry name" value="PAS-assoc_C"/>
</dbReference>
<name>A0A0D2YDQ2_FUSOF</name>
<dbReference type="EnsemblFungi" id="FOXG_14436T0">
    <property type="protein sequence ID" value="FOXG_14436P0"/>
    <property type="gene ID" value="FOXG_14436"/>
</dbReference>
<evidence type="ECO:0000259" key="5">
    <source>
        <dbReference type="PROSITE" id="PS50110"/>
    </source>
</evidence>
<dbReference type="InterPro" id="IPR011006">
    <property type="entry name" value="CheY-like_superfamily"/>
</dbReference>
<evidence type="ECO:0000256" key="2">
    <source>
        <dbReference type="ARBA" id="ARBA00023012"/>
    </source>
</evidence>
<dbReference type="SMART" id="SM00388">
    <property type="entry name" value="HisKA"/>
    <property type="match status" value="1"/>
</dbReference>
<dbReference type="CDD" id="cd00082">
    <property type="entry name" value="HisKA"/>
    <property type="match status" value="1"/>
</dbReference>
<dbReference type="Pfam" id="PF02518">
    <property type="entry name" value="HATPase_c"/>
    <property type="match status" value="1"/>
</dbReference>
<dbReference type="FunFam" id="3.30.450.20:FF:000136">
    <property type="entry name" value="Sensor histidine kinase/response regulator Fos-1"/>
    <property type="match status" value="1"/>
</dbReference>
<organism evidence="8 9">
    <name type="scientific">Fusarium oxysporum (strain Fo5176)</name>
    <name type="common">Fusarium vascular wilt</name>
    <dbReference type="NCBI Taxonomy" id="660025"/>
    <lineage>
        <taxon>Eukaryota</taxon>
        <taxon>Fungi</taxon>
        <taxon>Dikarya</taxon>
        <taxon>Ascomycota</taxon>
        <taxon>Pezizomycotina</taxon>
        <taxon>Sordariomycetes</taxon>
        <taxon>Hypocreomycetidae</taxon>
        <taxon>Hypocreales</taxon>
        <taxon>Nectriaceae</taxon>
        <taxon>Fusarium</taxon>
        <taxon>Fusarium oxysporum species complex</taxon>
    </lineage>
</organism>
<dbReference type="CDD" id="cd00130">
    <property type="entry name" value="PAS"/>
    <property type="match status" value="1"/>
</dbReference>
<feature type="domain" description="Histidine kinase" evidence="4">
    <location>
        <begin position="335"/>
        <end position="556"/>
    </location>
</feature>
<dbReference type="CDD" id="cd16922">
    <property type="entry name" value="HATPase_EvgS-ArcB-TorS-like"/>
    <property type="match status" value="1"/>
</dbReference>
<dbReference type="SMART" id="SM00448">
    <property type="entry name" value="REC"/>
    <property type="match status" value="1"/>
</dbReference>
<dbReference type="SMART" id="SM00091">
    <property type="entry name" value="PAS"/>
    <property type="match status" value="2"/>
</dbReference>
<dbReference type="SUPFAM" id="SSF55785">
    <property type="entry name" value="PYP-like sensor domain (PAS domain)"/>
    <property type="match status" value="2"/>
</dbReference>
<evidence type="ECO:0000256" key="3">
    <source>
        <dbReference type="PROSITE-ProRule" id="PRU00169"/>
    </source>
</evidence>
<dbReference type="PROSITE" id="PS50113">
    <property type="entry name" value="PAC"/>
    <property type="match status" value="1"/>
</dbReference>
<evidence type="ECO:0000259" key="4">
    <source>
        <dbReference type="PROSITE" id="PS50109"/>
    </source>
</evidence>
<dbReference type="EnsemblFungi" id="FOXG_15045T0">
    <property type="protein sequence ID" value="FOXG_15045P0"/>
    <property type="gene ID" value="FOXG_15045"/>
</dbReference>
<keyword evidence="1 3" id="KW-0597">Phosphoprotein</keyword>
<dbReference type="Gene3D" id="3.30.565.10">
    <property type="entry name" value="Histidine kinase-like ATPase, C-terminal domain"/>
    <property type="match status" value="1"/>
</dbReference>
<evidence type="ECO:0000259" key="7">
    <source>
        <dbReference type="PROSITE" id="PS50113"/>
    </source>
</evidence>
<dbReference type="InterPro" id="IPR036097">
    <property type="entry name" value="HisK_dim/P_sf"/>
</dbReference>
<dbReference type="PANTHER" id="PTHR45339">
    <property type="entry name" value="HYBRID SIGNAL TRANSDUCTION HISTIDINE KINASE J"/>
    <property type="match status" value="1"/>
</dbReference>
<dbReference type="InterPro" id="IPR003594">
    <property type="entry name" value="HATPase_dom"/>
</dbReference>
<dbReference type="GO" id="GO:0000155">
    <property type="term" value="F:phosphorelay sensor kinase activity"/>
    <property type="evidence" value="ECO:0007669"/>
    <property type="project" value="InterPro"/>
</dbReference>
<dbReference type="InterPro" id="IPR001789">
    <property type="entry name" value="Sig_transdc_resp-reg_receiver"/>
</dbReference>
<dbReference type="InterPro" id="IPR003661">
    <property type="entry name" value="HisK_dim/P_dom"/>
</dbReference>
<dbReference type="Gene3D" id="1.10.287.130">
    <property type="match status" value="1"/>
</dbReference>
<dbReference type="Pfam" id="PF13426">
    <property type="entry name" value="PAS_9"/>
    <property type="match status" value="1"/>
</dbReference>
<protein>
    <recommendedName>
        <fullName evidence="10">Two-component system protein A</fullName>
    </recommendedName>
</protein>
<dbReference type="SUPFAM" id="SSF47384">
    <property type="entry name" value="Homodimeric domain of signal transducing histidine kinase"/>
    <property type="match status" value="1"/>
</dbReference>
<feature type="modified residue" description="4-aspartylphosphate" evidence="3">
    <location>
        <position position="654"/>
    </location>
</feature>
<dbReference type="InterPro" id="IPR000014">
    <property type="entry name" value="PAS"/>
</dbReference>
<dbReference type="Gene3D" id="3.30.450.20">
    <property type="entry name" value="PAS domain"/>
    <property type="match status" value="2"/>
</dbReference>
<dbReference type="PANTHER" id="PTHR45339:SF1">
    <property type="entry name" value="HYBRID SIGNAL TRANSDUCTION HISTIDINE KINASE J"/>
    <property type="match status" value="1"/>
</dbReference>
<dbReference type="CDD" id="cd17546">
    <property type="entry name" value="REC_hyHK_CKI1_RcsC-like"/>
    <property type="match status" value="1"/>
</dbReference>
<dbReference type="PRINTS" id="PR00344">
    <property type="entry name" value="BCTRLSENSOR"/>
</dbReference>
<dbReference type="Pfam" id="PF00072">
    <property type="entry name" value="Response_reg"/>
    <property type="match status" value="1"/>
</dbReference>
<feature type="domain" description="PAC" evidence="7">
    <location>
        <begin position="269"/>
        <end position="320"/>
    </location>
</feature>
<dbReference type="Proteomes" id="UP000002489">
    <property type="component" value="Unassembled WGS sequence"/>
</dbReference>
<accession>A0A0D2YDQ2</accession>
<reference evidence="9" key="1">
    <citation type="journal article" date="2012" name="Mol. Plant Microbe Interact.">
        <title>A highly conserved effector in Fusarium oxysporum is required for full virulence on Arabidopsis.</title>
        <authorList>
            <person name="Thatcher L.F."/>
            <person name="Gardiner D.M."/>
            <person name="Kazan K."/>
            <person name="Manners J."/>
        </authorList>
    </citation>
    <scope>NUCLEOTIDE SEQUENCE [LARGE SCALE GENOMIC DNA]</scope>
    <source>
        <strain evidence="9">Fo5176</strain>
    </source>
</reference>
<dbReference type="InterPro" id="IPR036890">
    <property type="entry name" value="HATPase_C_sf"/>
</dbReference>
<reference evidence="8" key="2">
    <citation type="submission" date="2025-05" db="UniProtKB">
        <authorList>
            <consortium name="EnsemblFungi"/>
        </authorList>
    </citation>
    <scope>IDENTIFICATION</scope>
    <source>
        <strain evidence="8">4287 / CBS 123668 / FGSC 9935 / NRRL 34936</strain>
    </source>
</reference>
<dbReference type="InterPro" id="IPR035965">
    <property type="entry name" value="PAS-like_dom_sf"/>
</dbReference>
<dbReference type="AlphaFoldDB" id="A0A0D2YDQ2"/>
<dbReference type="NCBIfam" id="TIGR00229">
    <property type="entry name" value="sensory_box"/>
    <property type="match status" value="1"/>
</dbReference>
<dbReference type="PROSITE" id="PS50109">
    <property type="entry name" value="HIS_KIN"/>
    <property type="match status" value="1"/>
</dbReference>
<dbReference type="Pfam" id="PF00512">
    <property type="entry name" value="HisKA"/>
    <property type="match status" value="1"/>
</dbReference>
<proteinExistence type="predicted"/>
<dbReference type="STRING" id="426428.A0A0D2YDQ2"/>
<sequence length="749" mass="84116">MQRDLALWVLRNKFIHASFHSVPSSVVEAGINFVRAKRRRISDDSVHQLPMDVVTKALDASVPAMSKIFDFLPVPTLVVSPSYRIQRASAGLLEAWGRKREELIDQDLFVALYQGSLTERFDRIPFVYAIETALAARALRLCYSAYTANGISWTARIMPVHRDDELLCLILEWDKAELHTTVADGVMTQSWLPIDDAFRILVQAVKDYAIFLLDTRGNVMSWNTGAELNKGYKKEEIIGKHFSTFYSEEDIRSRKPERELEICLREGRVEDEGWRYRKDGSRFWANVVITAIYKNDIHVGFGKVTRNLTERKEAELRLIAAYEESTKLKDDFLANISHEIRTPMHGVLSACSLLLDSRLTEEQRETANMIDESGHVLLRIINDILDYSKIAAGSFSIENDKVDIASVATSVVHSVQATVQPGVSLRLSLSPNLPKWAEGDPLRCRQVVENIVSNAAKFTEQGYILVSVSLVAEDVATYTILTEVYDTGHGVTQDDAQKLFKPFTQLDTPHQKRRQGTGLGLSIAKSIAELLGGNIGYKPNPERQGSIFWFSVKLKKLNSLQQIQIVDALPVPSSDLSRQEVSQGEDLAEQLTQLMKISPMARILAAEDNIINQKILVEMLHGFGFRYITVVSDGAQAVSTLSATTDAFDLILMDISMPVMNGYEATVRIRNSGIRLPIIAMTAYALKDDMERCLEKGMDDYIAKPMNKQLLMKKLLKWLIHPGGAVLATTARGRQKIPPYQHLTSQQQC</sequence>
<dbReference type="SUPFAM" id="SSF55874">
    <property type="entry name" value="ATPase domain of HSP90 chaperone/DNA topoisomerase II/histidine kinase"/>
    <property type="match status" value="1"/>
</dbReference>
<dbReference type="PROSITE" id="PS50110">
    <property type="entry name" value="RESPONSE_REGULATORY"/>
    <property type="match status" value="1"/>
</dbReference>
<dbReference type="SMART" id="SM00387">
    <property type="entry name" value="HATPase_c"/>
    <property type="match status" value="1"/>
</dbReference>
<feature type="domain" description="PAS" evidence="6">
    <location>
        <begin position="210"/>
        <end position="267"/>
    </location>
</feature>
<evidence type="ECO:0000256" key="1">
    <source>
        <dbReference type="ARBA" id="ARBA00022553"/>
    </source>
</evidence>
<dbReference type="SUPFAM" id="SSF52172">
    <property type="entry name" value="CheY-like"/>
    <property type="match status" value="1"/>
</dbReference>
<evidence type="ECO:0000259" key="6">
    <source>
        <dbReference type="PROSITE" id="PS50112"/>
    </source>
</evidence>
<dbReference type="Gene3D" id="3.40.50.2300">
    <property type="match status" value="1"/>
</dbReference>
<feature type="domain" description="Response regulatory" evidence="5">
    <location>
        <begin position="602"/>
        <end position="719"/>
    </location>
</feature>
<evidence type="ECO:0000313" key="9">
    <source>
        <dbReference type="Proteomes" id="UP000002489"/>
    </source>
</evidence>